<keyword evidence="4" id="KW-0234">DNA repair</keyword>
<keyword evidence="3" id="KW-0233">DNA recombination</keyword>
<dbReference type="InterPro" id="IPR007232">
    <property type="entry name" value="Rad52_Rad59_Rad22"/>
</dbReference>
<dbReference type="SUPFAM" id="SSF54768">
    <property type="entry name" value="dsRNA-binding domain-like"/>
    <property type="match status" value="1"/>
</dbReference>
<feature type="non-terminal residue" evidence="6">
    <location>
        <position position="144"/>
    </location>
</feature>
<gene>
    <name evidence="6" type="ORF">B0I36DRAFT_210649</name>
</gene>
<dbReference type="PANTHER" id="PTHR12132">
    <property type="entry name" value="DNA REPAIR AND RECOMBINATION PROTEIN RAD52, RAD59"/>
    <property type="match status" value="1"/>
</dbReference>
<protein>
    <submittedName>
        <fullName evidence="6">DNA repair protein Rad52/59/22</fullName>
    </submittedName>
</protein>
<comment type="similarity">
    <text evidence="1">Belongs to the RAD52 family.</text>
</comment>
<keyword evidence="2" id="KW-0227">DNA damage</keyword>
<dbReference type="RefSeq" id="XP_046017584.1">
    <property type="nucleotide sequence ID" value="XM_046148907.1"/>
</dbReference>
<evidence type="ECO:0000256" key="5">
    <source>
        <dbReference type="SAM" id="MobiDB-lite"/>
    </source>
</evidence>
<accession>A0A9P8YFP3</accession>
<dbReference type="GO" id="GO:0000724">
    <property type="term" value="P:double-strand break repair via homologous recombination"/>
    <property type="evidence" value="ECO:0007669"/>
    <property type="project" value="TreeGrafter"/>
</dbReference>
<comment type="caution">
    <text evidence="6">The sequence shown here is derived from an EMBL/GenBank/DDBJ whole genome shotgun (WGS) entry which is preliminary data.</text>
</comment>
<dbReference type="GeneID" id="70178453"/>
<name>A0A9P8YFP3_9PEZI</name>
<dbReference type="GO" id="GO:0006312">
    <property type="term" value="P:mitotic recombination"/>
    <property type="evidence" value="ECO:0007669"/>
    <property type="project" value="TreeGrafter"/>
</dbReference>
<evidence type="ECO:0000313" key="7">
    <source>
        <dbReference type="Proteomes" id="UP000756346"/>
    </source>
</evidence>
<feature type="non-terminal residue" evidence="6">
    <location>
        <position position="1"/>
    </location>
</feature>
<evidence type="ECO:0000256" key="2">
    <source>
        <dbReference type="ARBA" id="ARBA00022763"/>
    </source>
</evidence>
<dbReference type="Gene3D" id="3.30.390.80">
    <property type="entry name" value="DNA repair protein Rad52/59/22"/>
    <property type="match status" value="1"/>
</dbReference>
<dbReference type="OrthoDB" id="5084029at2759"/>
<dbReference type="GO" id="GO:0045002">
    <property type="term" value="P:double-strand break repair via single-strand annealing"/>
    <property type="evidence" value="ECO:0007669"/>
    <property type="project" value="TreeGrafter"/>
</dbReference>
<keyword evidence="7" id="KW-1185">Reference proteome</keyword>
<dbReference type="Proteomes" id="UP000756346">
    <property type="component" value="Unassembled WGS sequence"/>
</dbReference>
<evidence type="ECO:0000256" key="4">
    <source>
        <dbReference type="ARBA" id="ARBA00023204"/>
    </source>
</evidence>
<sequence length="144" mass="15514">QLARMEGLLRRPLGPEFVSTRVGNGVPQVSYLSSGDAVLLMNFIFGAFGWKSELMSEKLEVKPAQGGGKIDCDVQVVVRVTAFRPGPKEDPFHDGSGSGRGRGVNLSDALESARKEASTDAKKRAIMNFGWATGGCMYDKAFTQ</sequence>
<proteinExistence type="inferred from homology"/>
<reference evidence="6" key="1">
    <citation type="journal article" date="2021" name="Nat. Commun.">
        <title>Genetic determinants of endophytism in the Arabidopsis root mycobiome.</title>
        <authorList>
            <person name="Mesny F."/>
            <person name="Miyauchi S."/>
            <person name="Thiergart T."/>
            <person name="Pickel B."/>
            <person name="Atanasova L."/>
            <person name="Karlsson M."/>
            <person name="Huettel B."/>
            <person name="Barry K.W."/>
            <person name="Haridas S."/>
            <person name="Chen C."/>
            <person name="Bauer D."/>
            <person name="Andreopoulos W."/>
            <person name="Pangilinan J."/>
            <person name="LaButti K."/>
            <person name="Riley R."/>
            <person name="Lipzen A."/>
            <person name="Clum A."/>
            <person name="Drula E."/>
            <person name="Henrissat B."/>
            <person name="Kohler A."/>
            <person name="Grigoriev I.V."/>
            <person name="Martin F.M."/>
            <person name="Hacquard S."/>
        </authorList>
    </citation>
    <scope>NUCLEOTIDE SEQUENCE</scope>
    <source>
        <strain evidence="6">MPI-CAGE-CH-0230</strain>
    </source>
</reference>
<dbReference type="InterPro" id="IPR041247">
    <property type="entry name" value="Rad52_fam"/>
</dbReference>
<organism evidence="6 7">
    <name type="scientific">Microdochium trichocladiopsis</name>
    <dbReference type="NCBI Taxonomy" id="1682393"/>
    <lineage>
        <taxon>Eukaryota</taxon>
        <taxon>Fungi</taxon>
        <taxon>Dikarya</taxon>
        <taxon>Ascomycota</taxon>
        <taxon>Pezizomycotina</taxon>
        <taxon>Sordariomycetes</taxon>
        <taxon>Xylariomycetidae</taxon>
        <taxon>Xylariales</taxon>
        <taxon>Microdochiaceae</taxon>
        <taxon>Microdochium</taxon>
    </lineage>
</organism>
<evidence type="ECO:0000256" key="1">
    <source>
        <dbReference type="ARBA" id="ARBA00006638"/>
    </source>
</evidence>
<dbReference type="InterPro" id="IPR042525">
    <property type="entry name" value="Rad52_Rad59_Rad22_sf"/>
</dbReference>
<evidence type="ECO:0000313" key="6">
    <source>
        <dbReference type="EMBL" id="KAH7038463.1"/>
    </source>
</evidence>
<dbReference type="GO" id="GO:0005634">
    <property type="term" value="C:nucleus"/>
    <property type="evidence" value="ECO:0007669"/>
    <property type="project" value="TreeGrafter"/>
</dbReference>
<feature type="region of interest" description="Disordered" evidence="5">
    <location>
        <begin position="84"/>
        <end position="111"/>
    </location>
</feature>
<dbReference type="AlphaFoldDB" id="A0A9P8YFP3"/>
<evidence type="ECO:0000256" key="3">
    <source>
        <dbReference type="ARBA" id="ARBA00023172"/>
    </source>
</evidence>
<dbReference type="PANTHER" id="PTHR12132:SF1">
    <property type="entry name" value="DNA REPAIR PROTEIN RAD52 HOMOLOG"/>
    <property type="match status" value="1"/>
</dbReference>
<dbReference type="EMBL" id="JAGTJQ010000002">
    <property type="protein sequence ID" value="KAH7038463.1"/>
    <property type="molecule type" value="Genomic_DNA"/>
</dbReference>
<dbReference type="Pfam" id="PF04098">
    <property type="entry name" value="Rad52_Rad22"/>
    <property type="match status" value="1"/>
</dbReference>